<sequence length="80" mass="8737">MDGVQTLLVVVVITLTLLLIIVGAQVLLIIIDLRRAIKRLNSILEDAILGGGLIRPEKLTGVIEILRKTKKLETHGQESS</sequence>
<feature type="transmembrane region" description="Helical" evidence="1">
    <location>
        <begin position="6"/>
        <end position="31"/>
    </location>
</feature>
<keyword evidence="1" id="KW-1133">Transmembrane helix</keyword>
<keyword evidence="1" id="KW-0812">Transmembrane</keyword>
<dbReference type="EMBL" id="LCKQ01000002">
    <property type="protein sequence ID" value="KKU04189.1"/>
    <property type="molecule type" value="Genomic_DNA"/>
</dbReference>
<keyword evidence="1" id="KW-0472">Membrane</keyword>
<comment type="caution">
    <text evidence="2">The sequence shown here is derived from an EMBL/GenBank/DDBJ whole genome shotgun (WGS) entry which is preliminary data.</text>
</comment>
<dbReference type="AlphaFoldDB" id="A0A0G1M7B7"/>
<evidence type="ECO:0000256" key="1">
    <source>
        <dbReference type="SAM" id="Phobius"/>
    </source>
</evidence>
<organism evidence="2 3">
    <name type="scientific">Candidatus Woesebacteria bacterium GW2011_GWE1_45_18</name>
    <dbReference type="NCBI Taxonomy" id="1618598"/>
    <lineage>
        <taxon>Bacteria</taxon>
        <taxon>Candidatus Woeseibacteriota</taxon>
    </lineage>
</organism>
<gene>
    <name evidence="2" type="ORF">UX03_C0002G0013</name>
</gene>
<name>A0A0G1M7B7_9BACT</name>
<accession>A0A0G1M7B7</accession>
<proteinExistence type="predicted"/>
<protein>
    <submittedName>
        <fullName evidence="2">Uncharacterized protein</fullName>
    </submittedName>
</protein>
<reference evidence="2 3" key="1">
    <citation type="journal article" date="2015" name="Nature">
        <title>rRNA introns, odd ribosomes, and small enigmatic genomes across a large radiation of phyla.</title>
        <authorList>
            <person name="Brown C.T."/>
            <person name="Hug L.A."/>
            <person name="Thomas B.C."/>
            <person name="Sharon I."/>
            <person name="Castelle C.J."/>
            <person name="Singh A."/>
            <person name="Wilkins M.J."/>
            <person name="Williams K.H."/>
            <person name="Banfield J.F."/>
        </authorList>
    </citation>
    <scope>NUCLEOTIDE SEQUENCE [LARGE SCALE GENOMIC DNA]</scope>
</reference>
<evidence type="ECO:0000313" key="3">
    <source>
        <dbReference type="Proteomes" id="UP000034086"/>
    </source>
</evidence>
<evidence type="ECO:0000313" key="2">
    <source>
        <dbReference type="EMBL" id="KKU04189.1"/>
    </source>
</evidence>
<dbReference type="Proteomes" id="UP000034086">
    <property type="component" value="Unassembled WGS sequence"/>
</dbReference>